<dbReference type="Pfam" id="PF20737">
    <property type="entry name" value="Glyco_hydro127C"/>
    <property type="match status" value="1"/>
</dbReference>
<organism evidence="4 6">
    <name type="scientific">Acidipropionibacterium acidipropionici</name>
    <dbReference type="NCBI Taxonomy" id="1748"/>
    <lineage>
        <taxon>Bacteria</taxon>
        <taxon>Bacillati</taxon>
        <taxon>Actinomycetota</taxon>
        <taxon>Actinomycetes</taxon>
        <taxon>Propionibacteriales</taxon>
        <taxon>Propionibacteriaceae</taxon>
        <taxon>Acidipropionibacterium</taxon>
    </lineage>
</organism>
<reference evidence="5 7" key="1">
    <citation type="journal article" date="2016" name="Plant Dis.">
        <title>Improved production of propionic acid using genome shuffling.</title>
        <authorList>
            <person name="Luna-Flores C.H."/>
            <person name="Palfreyman R.W."/>
            <person name="Kromer J.O."/>
            <person name="Nielsen L.K."/>
            <person name="Marcellin E."/>
        </authorList>
    </citation>
    <scope>NUCLEOTIDE SEQUENCE [LARGE SCALE GENOMIC DNA]</scope>
    <source>
        <strain evidence="5 7">F3E8</strain>
    </source>
</reference>
<reference evidence="4 6" key="2">
    <citation type="submission" date="2016-02" db="EMBL/GenBank/DDBJ databases">
        <title>Complete Genome Sequence of Propionibacterium acidipropionici ATCC 55737.</title>
        <authorList>
            <person name="Luna Flores C.H."/>
            <person name="Nielsen L.K."/>
            <person name="Marcellin E."/>
        </authorList>
    </citation>
    <scope>NUCLEOTIDE SEQUENCE [LARGE SCALE GENOMIC DNA]</scope>
    <source>
        <strain evidence="4 6">ATCC 55737</strain>
    </source>
</reference>
<dbReference type="SUPFAM" id="SSF48208">
    <property type="entry name" value="Six-hairpin glycosidases"/>
    <property type="match status" value="1"/>
</dbReference>
<dbReference type="Proteomes" id="UP000075221">
    <property type="component" value="Chromosome"/>
</dbReference>
<dbReference type="EMBL" id="CP014352">
    <property type="protein sequence ID" value="AMS05563.1"/>
    <property type="molecule type" value="Genomic_DNA"/>
</dbReference>
<dbReference type="GO" id="GO:0005975">
    <property type="term" value="P:carbohydrate metabolic process"/>
    <property type="evidence" value="ECO:0007669"/>
    <property type="project" value="InterPro"/>
</dbReference>
<accession>A0AAC9FC48</accession>
<name>A0AAC9FC48_9ACTN</name>
<dbReference type="InterPro" id="IPR008928">
    <property type="entry name" value="6-hairpin_glycosidase_sf"/>
</dbReference>
<dbReference type="Pfam" id="PF07944">
    <property type="entry name" value="Beta-AFase-like_GH127_cat"/>
    <property type="match status" value="1"/>
</dbReference>
<evidence type="ECO:0000313" key="5">
    <source>
        <dbReference type="EMBL" id="AOZ47033.1"/>
    </source>
</evidence>
<keyword evidence="7" id="KW-1185">Reference proteome</keyword>
<dbReference type="AlphaFoldDB" id="A0AAC9FC48"/>
<dbReference type="Pfam" id="PF20736">
    <property type="entry name" value="Glyco_hydro127M"/>
    <property type="match status" value="1"/>
</dbReference>
<evidence type="ECO:0000259" key="3">
    <source>
        <dbReference type="Pfam" id="PF20737"/>
    </source>
</evidence>
<dbReference type="InterPro" id="IPR049174">
    <property type="entry name" value="Beta-AFase-like"/>
</dbReference>
<protein>
    <recommendedName>
        <fullName evidence="8">Glycoside hydrolase family 127 protein</fullName>
    </recommendedName>
</protein>
<dbReference type="EMBL" id="CP015970">
    <property type="protein sequence ID" value="AOZ47033.1"/>
    <property type="molecule type" value="Genomic_DNA"/>
</dbReference>
<dbReference type="Proteomes" id="UP000178666">
    <property type="component" value="Chromosome"/>
</dbReference>
<proteinExistence type="predicted"/>
<evidence type="ECO:0008006" key="8">
    <source>
        <dbReference type="Google" id="ProtNLM"/>
    </source>
</evidence>
<feature type="domain" description="Non-reducing end beta-L-arabinofuranosidase-like GH127 catalytic" evidence="1">
    <location>
        <begin position="12"/>
        <end position="456"/>
    </location>
</feature>
<dbReference type="InterPro" id="IPR012878">
    <property type="entry name" value="Beta-AFase-like_GH127_cat"/>
</dbReference>
<evidence type="ECO:0000313" key="4">
    <source>
        <dbReference type="EMBL" id="AMS05563.1"/>
    </source>
</evidence>
<gene>
    <name evidence="5" type="ORF">A8L58_10440</name>
    <name evidence="4" type="ORF">AXH35_09000</name>
</gene>
<evidence type="ECO:0000259" key="1">
    <source>
        <dbReference type="Pfam" id="PF07944"/>
    </source>
</evidence>
<evidence type="ECO:0000313" key="6">
    <source>
        <dbReference type="Proteomes" id="UP000075221"/>
    </source>
</evidence>
<dbReference type="PANTHER" id="PTHR43465:SF2">
    <property type="entry name" value="DUF1680 DOMAIN PROTEIN (AFU_ORTHOLOGUE AFUA_1G08910)"/>
    <property type="match status" value="1"/>
</dbReference>
<dbReference type="RefSeq" id="WP_062819642.1">
    <property type="nucleotide sequence ID" value="NZ_CP014352.1"/>
</dbReference>
<dbReference type="InterPro" id="IPR049049">
    <property type="entry name" value="Beta-AFase-like_GH127_C"/>
</dbReference>
<evidence type="ECO:0000259" key="2">
    <source>
        <dbReference type="Pfam" id="PF20736"/>
    </source>
</evidence>
<dbReference type="PANTHER" id="PTHR43465">
    <property type="entry name" value="DUF1680 DOMAIN PROTEIN (AFU_ORTHOLOGUE AFUA_1G08910)"/>
    <property type="match status" value="1"/>
</dbReference>
<feature type="domain" description="Non-reducing end beta-L-arabinofuranosidase-like GH127 C-terminal" evidence="3">
    <location>
        <begin position="569"/>
        <end position="684"/>
    </location>
</feature>
<feature type="domain" description="Non-reducing end beta-L-arabinofuranosidase-like GH127 middle" evidence="2">
    <location>
        <begin position="466"/>
        <end position="566"/>
    </location>
</feature>
<sequence length="685" mass="75482">MSHPSAPLPLGAVTVTDPFWHAKQELVRTQVIPYQWEALNDRVPGAAPSYVIHNFAAAARQRDRRTAQGAAFKAPTLTNRGFETWPEDSDHPDPDTFYGLVFQDSDLAKFIEAAAYSLAGHPDATLEAEVDAAIDLICSAQLDNGYLCTYYILTGMDQHFTNLEFNHELYCFGHMTEAAVAYHEATGKDALLEAMKRFADYIDSRFGPQEGKLKGYPGHEEAELALVRLHQATGEQRYLDLAKFFLDQRGTDPKYFHLEAERAKAEGYPRAGWDADMAYFQSHEPVREQDEAVGHAVRAGYLYTGMADVARETGDQSLVEACERLWRSIVDRKLYVTGGIGGTVDGEAFSYDYDLPNDLAYSETCAAISLVYFARRMLQLRPRSEYADVMELALYNTVLAGVALDGKSFFYVNPLEVTPEGSAKDSRKRHLKPVRQPWFGCACCPPNLARTVADVASYAWTATDDTLFTHLYVGGQVSAELSGSPVRLDVTANLPWSGEGSAVLHCESGVTGTLAFRLPGWSDADDAALSASAEADGRISREVVDGYVYFTGTWRDGDTVSFDFPMPARVLAANPAVREDTGKVALARGPITFTFEEADNGADLHLLRLDPQALEPGGIAVEPWQGLGKPMVRLRVPVRRLPAAQDAPLYSAYRPQAGQAGQAYAIPYYGWANRGENEMSVWIRA</sequence>
<dbReference type="InterPro" id="IPR049046">
    <property type="entry name" value="Beta-AFase-like_GH127_middle"/>
</dbReference>
<evidence type="ECO:0000313" key="7">
    <source>
        <dbReference type="Proteomes" id="UP000178666"/>
    </source>
</evidence>